<evidence type="ECO:0000313" key="1">
    <source>
        <dbReference type="EMBL" id="SVA24167.1"/>
    </source>
</evidence>
<proteinExistence type="predicted"/>
<gene>
    <name evidence="1" type="ORF">METZ01_LOCUS77021</name>
</gene>
<name>A0A381U9Y3_9ZZZZ</name>
<sequence length="170" mass="19073">MISPKYGMIISRCSFVFLILIASTPAVMAQGIDQIGDWEVRQIQGPDRSRTVSITLVPENMEAQGVHMFAFRCSANLLALVLTHSYMAGDNNRVQIRYQLGDAEEERVSGRLESGNQVSVYFGLRHSELQALRSNPRITVLIQDSNETHRMNWTDLEGSSDAVDRLPCIM</sequence>
<organism evidence="1">
    <name type="scientific">marine metagenome</name>
    <dbReference type="NCBI Taxonomy" id="408172"/>
    <lineage>
        <taxon>unclassified sequences</taxon>
        <taxon>metagenomes</taxon>
        <taxon>ecological metagenomes</taxon>
    </lineage>
</organism>
<dbReference type="AlphaFoldDB" id="A0A381U9Y3"/>
<protein>
    <submittedName>
        <fullName evidence="1">Uncharacterized protein</fullName>
    </submittedName>
</protein>
<accession>A0A381U9Y3</accession>
<dbReference type="EMBL" id="UINC01005886">
    <property type="protein sequence ID" value="SVA24167.1"/>
    <property type="molecule type" value="Genomic_DNA"/>
</dbReference>
<reference evidence="1" key="1">
    <citation type="submission" date="2018-05" db="EMBL/GenBank/DDBJ databases">
        <authorList>
            <person name="Lanie J.A."/>
            <person name="Ng W.-L."/>
            <person name="Kazmierczak K.M."/>
            <person name="Andrzejewski T.M."/>
            <person name="Davidsen T.M."/>
            <person name="Wayne K.J."/>
            <person name="Tettelin H."/>
            <person name="Glass J.I."/>
            <person name="Rusch D."/>
            <person name="Podicherti R."/>
            <person name="Tsui H.-C.T."/>
            <person name="Winkler M.E."/>
        </authorList>
    </citation>
    <scope>NUCLEOTIDE SEQUENCE</scope>
</reference>